<accession>A0A6G8PYG2</accession>
<dbReference type="EMBL" id="CP045121">
    <property type="protein sequence ID" value="QIN79262.1"/>
    <property type="molecule type" value="Genomic_DNA"/>
</dbReference>
<dbReference type="Proteomes" id="UP000502706">
    <property type="component" value="Chromosome"/>
</dbReference>
<dbReference type="InterPro" id="IPR010865">
    <property type="entry name" value="DUF1499"/>
</dbReference>
<sequence>MVVVDALGKTASYETSRTYPVAAKEVRRAVEAAVRGLPRWELGRSSEAEVTAVRRTRLGFRDDVSVGLSEGKTGAHTNTRAALRSVSRKGVYDFGQNKRNLRELLDGVDRELRGLPHS</sequence>
<reference evidence="1 2" key="1">
    <citation type="submission" date="2019-10" db="EMBL/GenBank/DDBJ databases">
        <title>Rubrobacter sp nov SCSIO 52915 isolated from a deep-sea sediment in the South China Sea.</title>
        <authorList>
            <person name="Chen R.W."/>
        </authorList>
    </citation>
    <scope>NUCLEOTIDE SEQUENCE [LARGE SCALE GENOMIC DNA]</scope>
    <source>
        <strain evidence="1 2">SCSIO 52915</strain>
    </source>
</reference>
<dbReference type="KEGG" id="rmar:GBA65_12875"/>
<name>A0A6G8PYG2_9ACTN</name>
<dbReference type="AlphaFoldDB" id="A0A6G8PYG2"/>
<organism evidence="1 2">
    <name type="scientific">Rubrobacter marinus</name>
    <dbReference type="NCBI Taxonomy" id="2653852"/>
    <lineage>
        <taxon>Bacteria</taxon>
        <taxon>Bacillati</taxon>
        <taxon>Actinomycetota</taxon>
        <taxon>Rubrobacteria</taxon>
        <taxon>Rubrobacterales</taxon>
        <taxon>Rubrobacteraceae</taxon>
        <taxon>Rubrobacter</taxon>
    </lineage>
</organism>
<gene>
    <name evidence="1" type="ORF">GBA65_12875</name>
</gene>
<proteinExistence type="predicted"/>
<evidence type="ECO:0000313" key="2">
    <source>
        <dbReference type="Proteomes" id="UP000502706"/>
    </source>
</evidence>
<protein>
    <submittedName>
        <fullName evidence="1">DUF1499 domain-containing protein</fullName>
    </submittedName>
</protein>
<dbReference type="Pfam" id="PF07386">
    <property type="entry name" value="DUF1499"/>
    <property type="match status" value="1"/>
</dbReference>
<keyword evidence="2" id="KW-1185">Reference proteome</keyword>
<evidence type="ECO:0000313" key="1">
    <source>
        <dbReference type="EMBL" id="QIN79262.1"/>
    </source>
</evidence>